<sequence length="510" mass="57208">MLPATLYLTSRALLWFDLTYRIYLSERNRSKNRRRVAKKLNAEGQEVPVPKAVACVVGYREEAELFKAALTSYLTSGCNYLVVGIDGDTKDDKEMVQVFEKVVGANRKTVVINLNACVGQEFMEVREFDIKNTSPEARAPKPKQDEEEFKRAYEYMRTALINSGFVDTIRGGDENFAVCFTQPHRDLKEVRLAAWVMSIVVADLRDVGYLWSSDSDTVILPDTISSLTKIVAAEPRAAGGSALVQLNNAHISFVSRMAQTSFSCDAIMNRSANAAIGRSECLNGPGSLFRIAALRTVAAGWYRCQYPGSQFRSVLNEDMQVTMMFGKAGWKRLYSEGSIIETAGPTNLKGWVGQRIRWSRGIHLHRVHDYQYVLSQGLLYTAYMVRSALYDPLLLIWTSYFAITGHQLVKISVLDVLALEVIPPFYNYFKSRKPRAGLAAIAPYLSYRAIAPAYRMYTFLTPGKDSWALPSGAKTPGFLTMLSFDPEMGFVYFWFTLMAIAIARGLLNLV</sequence>
<dbReference type="STRING" id="1072389.K1X6G8"/>
<keyword evidence="6 7" id="KW-0472">Membrane</keyword>
<dbReference type="PANTHER" id="PTHR22913">
    <property type="entry name" value="HYALURONAN SYNTHASE"/>
    <property type="match status" value="1"/>
</dbReference>
<dbReference type="KEGG" id="mbe:MBM_01384"/>
<evidence type="ECO:0000256" key="1">
    <source>
        <dbReference type="ARBA" id="ARBA00004236"/>
    </source>
</evidence>
<dbReference type="InterPro" id="IPR001173">
    <property type="entry name" value="Glyco_trans_2-like"/>
</dbReference>
<comment type="subcellular location">
    <subcellularLocation>
        <location evidence="1">Cell membrane</location>
    </subcellularLocation>
</comment>
<gene>
    <name evidence="9" type="ORF">MBM_01384</name>
</gene>
<accession>K1X6G8</accession>
<dbReference type="GO" id="GO:0005886">
    <property type="term" value="C:plasma membrane"/>
    <property type="evidence" value="ECO:0007669"/>
    <property type="project" value="UniProtKB-SubCell"/>
</dbReference>
<dbReference type="InterPro" id="IPR029044">
    <property type="entry name" value="Nucleotide-diphossugar_trans"/>
</dbReference>
<evidence type="ECO:0000259" key="8">
    <source>
        <dbReference type="Pfam" id="PF13632"/>
    </source>
</evidence>
<keyword evidence="3" id="KW-1003">Cell membrane</keyword>
<keyword evidence="10" id="KW-1185">Reference proteome</keyword>
<evidence type="ECO:0000256" key="4">
    <source>
        <dbReference type="ARBA" id="ARBA00022676"/>
    </source>
</evidence>
<feature type="transmembrane region" description="Helical" evidence="7">
    <location>
        <begin position="489"/>
        <end position="507"/>
    </location>
</feature>
<dbReference type="GO" id="GO:0085029">
    <property type="term" value="P:extracellular matrix assembly"/>
    <property type="evidence" value="ECO:0007669"/>
    <property type="project" value="TreeGrafter"/>
</dbReference>
<dbReference type="GO" id="GO:0050501">
    <property type="term" value="F:hyaluronan synthase activity"/>
    <property type="evidence" value="ECO:0007669"/>
    <property type="project" value="TreeGrafter"/>
</dbReference>
<keyword evidence="4" id="KW-0328">Glycosyltransferase</keyword>
<dbReference type="eggNOG" id="KOG2571">
    <property type="taxonomic scope" value="Eukaryota"/>
</dbReference>
<keyword evidence="7" id="KW-1133">Transmembrane helix</keyword>
<dbReference type="SUPFAM" id="SSF53448">
    <property type="entry name" value="Nucleotide-diphospho-sugar transferases"/>
    <property type="match status" value="1"/>
</dbReference>
<dbReference type="OMA" id="HTEQHYL"/>
<evidence type="ECO:0000313" key="9">
    <source>
        <dbReference type="EMBL" id="EKD20702.1"/>
    </source>
</evidence>
<dbReference type="InParanoid" id="K1X6G8"/>
<comment type="similarity">
    <text evidence="2">Belongs to the NodC/HAS family.</text>
</comment>
<keyword evidence="7" id="KW-0812">Transmembrane</keyword>
<organism evidence="9 10">
    <name type="scientific">Marssonina brunnea f. sp. multigermtubi (strain MB_m1)</name>
    <name type="common">Marssonina leaf spot fungus</name>
    <dbReference type="NCBI Taxonomy" id="1072389"/>
    <lineage>
        <taxon>Eukaryota</taxon>
        <taxon>Fungi</taxon>
        <taxon>Dikarya</taxon>
        <taxon>Ascomycota</taxon>
        <taxon>Pezizomycotina</taxon>
        <taxon>Leotiomycetes</taxon>
        <taxon>Helotiales</taxon>
        <taxon>Drepanopezizaceae</taxon>
        <taxon>Drepanopeziza</taxon>
    </lineage>
</organism>
<dbReference type="EMBL" id="JH921429">
    <property type="protein sequence ID" value="EKD20702.1"/>
    <property type="molecule type" value="Genomic_DNA"/>
</dbReference>
<dbReference type="Pfam" id="PF13632">
    <property type="entry name" value="Glyco_trans_2_3"/>
    <property type="match status" value="1"/>
</dbReference>
<dbReference type="GO" id="GO:0030213">
    <property type="term" value="P:hyaluronan biosynthetic process"/>
    <property type="evidence" value="ECO:0007669"/>
    <property type="project" value="TreeGrafter"/>
</dbReference>
<keyword evidence="5" id="KW-0808">Transferase</keyword>
<dbReference type="AlphaFoldDB" id="K1X6G8"/>
<feature type="domain" description="Glycosyltransferase 2-like" evidence="8">
    <location>
        <begin position="214"/>
        <end position="402"/>
    </location>
</feature>
<evidence type="ECO:0000256" key="7">
    <source>
        <dbReference type="SAM" id="Phobius"/>
    </source>
</evidence>
<dbReference type="PANTHER" id="PTHR22913:SF12">
    <property type="entry name" value="MANNURONAN SYNTHASE"/>
    <property type="match status" value="1"/>
</dbReference>
<protein>
    <submittedName>
        <fullName evidence="9">Hyaluronan synthase</fullName>
    </submittedName>
</protein>
<proteinExistence type="inferred from homology"/>
<dbReference type="HOGENOM" id="CLU_024200_0_0_1"/>
<evidence type="ECO:0000313" key="10">
    <source>
        <dbReference type="Proteomes" id="UP000006753"/>
    </source>
</evidence>
<reference evidence="9 10" key="1">
    <citation type="journal article" date="2012" name="BMC Genomics">
        <title>Sequencing the genome of Marssonina brunnea reveals fungus-poplar co-evolution.</title>
        <authorList>
            <person name="Zhu S."/>
            <person name="Cao Y.-Z."/>
            <person name="Jiang C."/>
            <person name="Tan B.-Y."/>
            <person name="Wang Z."/>
            <person name="Feng S."/>
            <person name="Zhang L."/>
            <person name="Su X.-H."/>
            <person name="Brejova B."/>
            <person name="Vinar T."/>
            <person name="Xu M."/>
            <person name="Wang M.-X."/>
            <person name="Zhang S.-G."/>
            <person name="Huang M.-R."/>
            <person name="Wu R."/>
            <person name="Zhou Y."/>
        </authorList>
    </citation>
    <scope>NUCLEOTIDE SEQUENCE [LARGE SCALE GENOMIC DNA]</scope>
    <source>
        <strain evidence="9 10">MB_m1</strain>
    </source>
</reference>
<evidence type="ECO:0000256" key="5">
    <source>
        <dbReference type="ARBA" id="ARBA00022679"/>
    </source>
</evidence>
<evidence type="ECO:0000256" key="3">
    <source>
        <dbReference type="ARBA" id="ARBA00022475"/>
    </source>
</evidence>
<dbReference type="GeneID" id="18757319"/>
<dbReference type="Proteomes" id="UP000006753">
    <property type="component" value="Unassembled WGS sequence"/>
</dbReference>
<name>K1X6G8_MARBU</name>
<evidence type="ECO:0000256" key="2">
    <source>
        <dbReference type="ARBA" id="ARBA00006782"/>
    </source>
</evidence>
<dbReference type="OrthoDB" id="9876900at2759"/>
<evidence type="ECO:0000256" key="6">
    <source>
        <dbReference type="ARBA" id="ARBA00023136"/>
    </source>
</evidence>